<accession>A0A9N9B9Z5</accession>
<comment type="caution">
    <text evidence="6">The sequence shown here is derived from an EMBL/GenBank/DDBJ whole genome shotgun (WGS) entry which is preliminary data.</text>
</comment>
<keyword evidence="4" id="KW-0808">Transferase</keyword>
<name>A0A9N9B9Z5_FUNMO</name>
<dbReference type="Pfam" id="PF07942">
    <property type="entry name" value="CARME"/>
    <property type="match status" value="1"/>
</dbReference>
<dbReference type="SMART" id="SM01296">
    <property type="entry name" value="N2227"/>
    <property type="match status" value="1"/>
</dbReference>
<dbReference type="GO" id="GO:0032259">
    <property type="term" value="P:methylation"/>
    <property type="evidence" value="ECO:0007669"/>
    <property type="project" value="UniProtKB-KW"/>
</dbReference>
<sequence length="365" mass="42349">MFVNDPKDVDKKIVEEEAKHLRKVLNTFTLYKTHALSSNNRRRTDYYSLSERHKALIPEQLTKLNNIDKAISKNYHVLKQILADGKLFTGEETSFNNDKDVDQVTEFDMDKLRSTIKQFVREWAIEGQPERDAAYKPLLDALNESFKDISKEERASIRVLVPGAGLGRLAFDIVQQGFSCQGNEFSFFMLLASHFILNRMERVHQYEIYPYIHSFSNIVCSDDQLKPIFIPDILPSNIPPNSNFSMVAGDFIEVYGEEQHTEKWDCVVTCFFVDTAKNILEYMEIFHRILKPGGLWINLGPLLYHYENSPGDMSIELTLEQVKFAAKDIGFRFQDERIINTTYTSNPNGMLKYVYECAFWICVKK</sequence>
<dbReference type="SUPFAM" id="SSF53335">
    <property type="entry name" value="S-adenosyl-L-methionine-dependent methyltransferases"/>
    <property type="match status" value="1"/>
</dbReference>
<dbReference type="AlphaFoldDB" id="A0A9N9B9Z5"/>
<dbReference type="PANTHER" id="PTHR12303:SF6">
    <property type="entry name" value="CARNOSINE N-METHYLTRANSFERASE"/>
    <property type="match status" value="1"/>
</dbReference>
<comment type="similarity">
    <text evidence="1">Belongs to the carnosine N-methyltransferase family.</text>
</comment>
<evidence type="ECO:0000313" key="6">
    <source>
        <dbReference type="EMBL" id="CAG8558393.1"/>
    </source>
</evidence>
<evidence type="ECO:0000256" key="1">
    <source>
        <dbReference type="ARBA" id="ARBA00010086"/>
    </source>
</evidence>
<gene>
    <name evidence="6" type="ORF">FMOSSE_LOCUS6829</name>
</gene>
<evidence type="ECO:0000256" key="5">
    <source>
        <dbReference type="ARBA" id="ARBA00022691"/>
    </source>
</evidence>
<dbReference type="Gene3D" id="3.40.50.150">
    <property type="entry name" value="Vaccinia Virus protein VP39"/>
    <property type="match status" value="1"/>
</dbReference>
<dbReference type="PANTHER" id="PTHR12303">
    <property type="entry name" value="CARNOSINE N-METHYLTRANSFERASE"/>
    <property type="match status" value="1"/>
</dbReference>
<evidence type="ECO:0000256" key="3">
    <source>
        <dbReference type="ARBA" id="ARBA00022603"/>
    </source>
</evidence>
<evidence type="ECO:0000313" key="7">
    <source>
        <dbReference type="Proteomes" id="UP000789375"/>
    </source>
</evidence>
<dbReference type="InterPro" id="IPR029063">
    <property type="entry name" value="SAM-dependent_MTases_sf"/>
</dbReference>
<keyword evidence="5" id="KW-0949">S-adenosyl-L-methionine</keyword>
<organism evidence="6 7">
    <name type="scientific">Funneliformis mosseae</name>
    <name type="common">Endomycorrhizal fungus</name>
    <name type="synonym">Glomus mosseae</name>
    <dbReference type="NCBI Taxonomy" id="27381"/>
    <lineage>
        <taxon>Eukaryota</taxon>
        <taxon>Fungi</taxon>
        <taxon>Fungi incertae sedis</taxon>
        <taxon>Mucoromycota</taxon>
        <taxon>Glomeromycotina</taxon>
        <taxon>Glomeromycetes</taxon>
        <taxon>Glomerales</taxon>
        <taxon>Glomeraceae</taxon>
        <taxon>Funneliformis</taxon>
    </lineage>
</organism>
<dbReference type="GO" id="GO:0030735">
    <property type="term" value="F:carnosine N-methyltransferase activity"/>
    <property type="evidence" value="ECO:0007669"/>
    <property type="project" value="UniProtKB-EC"/>
</dbReference>
<dbReference type="EC" id="2.1.1.22" evidence="2"/>
<evidence type="ECO:0000256" key="2">
    <source>
        <dbReference type="ARBA" id="ARBA00012003"/>
    </source>
</evidence>
<keyword evidence="7" id="KW-1185">Reference proteome</keyword>
<dbReference type="Proteomes" id="UP000789375">
    <property type="component" value="Unassembled WGS sequence"/>
</dbReference>
<dbReference type="InterPro" id="IPR012901">
    <property type="entry name" value="CARME"/>
</dbReference>
<protein>
    <recommendedName>
        <fullName evidence="2">carnosine N-methyltransferase</fullName>
        <ecNumber evidence="2">2.1.1.22</ecNumber>
    </recommendedName>
</protein>
<dbReference type="EMBL" id="CAJVPP010001485">
    <property type="protein sequence ID" value="CAG8558393.1"/>
    <property type="molecule type" value="Genomic_DNA"/>
</dbReference>
<keyword evidence="3" id="KW-0489">Methyltransferase</keyword>
<proteinExistence type="inferred from homology"/>
<reference evidence="6" key="1">
    <citation type="submission" date="2021-06" db="EMBL/GenBank/DDBJ databases">
        <authorList>
            <person name="Kallberg Y."/>
            <person name="Tangrot J."/>
            <person name="Rosling A."/>
        </authorList>
    </citation>
    <scope>NUCLEOTIDE SEQUENCE</scope>
    <source>
        <strain evidence="6">87-6 pot B 2015</strain>
    </source>
</reference>
<evidence type="ECO:0000256" key="4">
    <source>
        <dbReference type="ARBA" id="ARBA00022679"/>
    </source>
</evidence>